<evidence type="ECO:0000313" key="5">
    <source>
        <dbReference type="Proteomes" id="UP001204953"/>
    </source>
</evidence>
<evidence type="ECO:0000313" key="4">
    <source>
        <dbReference type="EMBL" id="MCP2729581.1"/>
    </source>
</evidence>
<comment type="caution">
    <text evidence="4">The sequence shown here is derived from an EMBL/GenBank/DDBJ whole genome shotgun (WGS) entry which is preliminary data.</text>
</comment>
<dbReference type="InterPro" id="IPR004843">
    <property type="entry name" value="Calcineurin-like_PHP"/>
</dbReference>
<dbReference type="Proteomes" id="UP001204953">
    <property type="component" value="Unassembled WGS sequence"/>
</dbReference>
<dbReference type="PANTHER" id="PTHR10161:SF14">
    <property type="entry name" value="TARTRATE-RESISTANT ACID PHOSPHATASE TYPE 5"/>
    <property type="match status" value="1"/>
</dbReference>
<dbReference type="GO" id="GO:0016787">
    <property type="term" value="F:hydrolase activity"/>
    <property type="evidence" value="ECO:0007669"/>
    <property type="project" value="UniProtKB-KW"/>
</dbReference>
<dbReference type="InterPro" id="IPR029052">
    <property type="entry name" value="Metallo-depent_PP-like"/>
</dbReference>
<dbReference type="Gene3D" id="3.60.21.10">
    <property type="match status" value="1"/>
</dbReference>
<dbReference type="Pfam" id="PF00149">
    <property type="entry name" value="Metallophos"/>
    <property type="match status" value="1"/>
</dbReference>
<evidence type="ECO:0000259" key="3">
    <source>
        <dbReference type="Pfam" id="PF00149"/>
    </source>
</evidence>
<evidence type="ECO:0000256" key="1">
    <source>
        <dbReference type="ARBA" id="ARBA00022729"/>
    </source>
</evidence>
<keyword evidence="2" id="KW-0378">Hydrolase</keyword>
<gene>
    <name evidence="4" type="ORF">NJ959_14100</name>
</gene>
<name>A0AAE3GRY8_9CYAN</name>
<dbReference type="AlphaFoldDB" id="A0AAE3GRY8"/>
<dbReference type="SUPFAM" id="SSF56300">
    <property type="entry name" value="Metallo-dependent phosphatases"/>
    <property type="match status" value="1"/>
</dbReference>
<accession>A0AAE3GRY8</accession>
<organism evidence="4 5">
    <name type="scientific">Limnofasciculus baicalensis BBK-W-15</name>
    <dbReference type="NCBI Taxonomy" id="2699891"/>
    <lineage>
        <taxon>Bacteria</taxon>
        <taxon>Bacillati</taxon>
        <taxon>Cyanobacteriota</taxon>
        <taxon>Cyanophyceae</taxon>
        <taxon>Coleofasciculales</taxon>
        <taxon>Coleofasciculaceae</taxon>
        <taxon>Limnofasciculus</taxon>
        <taxon>Limnofasciculus baicalensis</taxon>
    </lineage>
</organism>
<dbReference type="InterPro" id="IPR051558">
    <property type="entry name" value="Metallophosphoesterase_PAP"/>
</dbReference>
<proteinExistence type="predicted"/>
<reference evidence="4" key="1">
    <citation type="submission" date="2022-06" db="EMBL/GenBank/DDBJ databases">
        <title>New cyanobacteria of genus Symplocastrum in benthos of Lake Baikal.</title>
        <authorList>
            <person name="Sorokovikova E."/>
            <person name="Tikhonova I."/>
            <person name="Krasnopeev A."/>
            <person name="Evseev P."/>
            <person name="Gladkikh A."/>
            <person name="Belykh O."/>
        </authorList>
    </citation>
    <scope>NUCLEOTIDE SEQUENCE</scope>
    <source>
        <strain evidence="4">BBK-W-15</strain>
    </source>
</reference>
<dbReference type="RefSeq" id="WP_254012363.1">
    <property type="nucleotide sequence ID" value="NZ_JAMZMM010000126.1"/>
</dbReference>
<dbReference type="PANTHER" id="PTHR10161">
    <property type="entry name" value="TARTRATE-RESISTANT ACID PHOSPHATASE TYPE 5"/>
    <property type="match status" value="1"/>
</dbReference>
<evidence type="ECO:0000256" key="2">
    <source>
        <dbReference type="ARBA" id="ARBA00022801"/>
    </source>
</evidence>
<sequence length="309" mass="34409">MSLTRRQFIVLSTVSSLGLIGVVTKLFLSQTAQSSDINQSNTNTISLEPIEPPTTPLLLRFVSVADTGTGAKGQYAVADAMTRYHQANPYNLVVLAGDNIYTNGEFEKIEAVFEKPYQTLLQKGVKFHACLGNHDIRTDNGDEQVRYPGFNMLGRYYTFREGDVQFFALDTNSNADWKNQLPWLEKELDSSNAPWKIVFGHHQIYSSGHYGLNEPFIKTLSPIFQKHGVQLYINGHEHHYERSKSINGTTYLICGGGAGTRPVGHSESSAYAAERLSFAAYEVYRDRIIVSGIGTDGDVFDRGVILLKV</sequence>
<feature type="domain" description="Calcineurin-like phosphoesterase" evidence="3">
    <location>
        <begin position="60"/>
        <end position="240"/>
    </location>
</feature>
<keyword evidence="5" id="KW-1185">Reference proteome</keyword>
<keyword evidence="1" id="KW-0732">Signal</keyword>
<dbReference type="EMBL" id="JAMZMM010000126">
    <property type="protein sequence ID" value="MCP2729581.1"/>
    <property type="molecule type" value="Genomic_DNA"/>
</dbReference>
<protein>
    <submittedName>
        <fullName evidence="4">Metallophosphoesterase</fullName>
    </submittedName>
</protein>